<dbReference type="InterPro" id="IPR028082">
    <property type="entry name" value="Peripla_BP_I"/>
</dbReference>
<evidence type="ECO:0000313" key="7">
    <source>
        <dbReference type="Proteomes" id="UP001597541"/>
    </source>
</evidence>
<sequence>MKRIKPIGLLLFAAAACLSLLSSCSTETELSAHHPKRKIALILRSEEADFWRTARIGAEEAAKEFNVELIVSGPRDEENVDDQIKALREAKAIGAQAYVIAANDENAVTDAVNTEVPAGSPVIAIDTELKSRKVRGFIGIDNYEAGRKAGEKLAALIGGRGKVAVMGFKQGQRNAEEREQGLLDELSKYPEILVVTRQYCYTNPTLCADLTRKTLVINSGVTGIAALNAVSSVGVAQVVQERKLSGQVKIVTFDSTPEDIELMQEGTIQATIILNPFNIGYLGVKSAVEVLEGKEIERRLNTETKVIDQENMFWSDNQKLLFPFVR</sequence>
<dbReference type="PANTHER" id="PTHR46847:SF1">
    <property type="entry name" value="D-ALLOSE-BINDING PERIPLASMIC PROTEIN-RELATED"/>
    <property type="match status" value="1"/>
</dbReference>
<feature type="domain" description="Periplasmic binding protein" evidence="5">
    <location>
        <begin position="39"/>
        <end position="295"/>
    </location>
</feature>
<dbReference type="EMBL" id="JBHUME010000010">
    <property type="protein sequence ID" value="MFD2614137.1"/>
    <property type="molecule type" value="Genomic_DNA"/>
</dbReference>
<dbReference type="PROSITE" id="PS51257">
    <property type="entry name" value="PROKAR_LIPOPROTEIN"/>
    <property type="match status" value="1"/>
</dbReference>
<accession>A0ABW5PIF0</accession>
<dbReference type="Gene3D" id="3.40.50.2300">
    <property type="match status" value="2"/>
</dbReference>
<dbReference type="RefSeq" id="WP_377604674.1">
    <property type="nucleotide sequence ID" value="NZ_JBHUME010000010.1"/>
</dbReference>
<reference evidence="7" key="1">
    <citation type="journal article" date="2019" name="Int. J. Syst. Evol. Microbiol.">
        <title>The Global Catalogue of Microorganisms (GCM) 10K type strain sequencing project: providing services to taxonomists for standard genome sequencing and annotation.</title>
        <authorList>
            <consortium name="The Broad Institute Genomics Platform"/>
            <consortium name="The Broad Institute Genome Sequencing Center for Infectious Disease"/>
            <person name="Wu L."/>
            <person name="Ma J."/>
        </authorList>
    </citation>
    <scope>NUCLEOTIDE SEQUENCE [LARGE SCALE GENOMIC DNA]</scope>
    <source>
        <strain evidence="7">KCTC 3950</strain>
    </source>
</reference>
<dbReference type="Pfam" id="PF13407">
    <property type="entry name" value="Peripla_BP_4"/>
    <property type="match status" value="1"/>
</dbReference>
<feature type="chain" id="PRO_5046755168" evidence="4">
    <location>
        <begin position="29"/>
        <end position="326"/>
    </location>
</feature>
<evidence type="ECO:0000256" key="4">
    <source>
        <dbReference type="SAM" id="SignalP"/>
    </source>
</evidence>
<proteinExistence type="inferred from homology"/>
<dbReference type="SUPFAM" id="SSF53822">
    <property type="entry name" value="Periplasmic binding protein-like I"/>
    <property type="match status" value="1"/>
</dbReference>
<keyword evidence="7" id="KW-1185">Reference proteome</keyword>
<evidence type="ECO:0000259" key="5">
    <source>
        <dbReference type="Pfam" id="PF13407"/>
    </source>
</evidence>
<feature type="signal peptide" evidence="4">
    <location>
        <begin position="1"/>
        <end position="28"/>
    </location>
</feature>
<comment type="subcellular location">
    <subcellularLocation>
        <location evidence="1">Cell envelope</location>
    </subcellularLocation>
</comment>
<comment type="similarity">
    <text evidence="2">Belongs to the bacterial solute-binding protein 2 family.</text>
</comment>
<name>A0ABW5PIF0_9BACL</name>
<comment type="caution">
    <text evidence="6">The sequence shown here is derived from an EMBL/GenBank/DDBJ whole genome shotgun (WGS) entry which is preliminary data.</text>
</comment>
<evidence type="ECO:0000256" key="2">
    <source>
        <dbReference type="ARBA" id="ARBA00007639"/>
    </source>
</evidence>
<dbReference type="Proteomes" id="UP001597541">
    <property type="component" value="Unassembled WGS sequence"/>
</dbReference>
<dbReference type="InterPro" id="IPR025997">
    <property type="entry name" value="SBP_2_dom"/>
</dbReference>
<gene>
    <name evidence="6" type="ORF">ACFSUF_17150</name>
</gene>
<evidence type="ECO:0000256" key="1">
    <source>
        <dbReference type="ARBA" id="ARBA00004196"/>
    </source>
</evidence>
<evidence type="ECO:0000256" key="3">
    <source>
        <dbReference type="ARBA" id="ARBA00022729"/>
    </source>
</evidence>
<organism evidence="6 7">
    <name type="scientific">Paenibacillus gansuensis</name>
    <dbReference type="NCBI Taxonomy" id="306542"/>
    <lineage>
        <taxon>Bacteria</taxon>
        <taxon>Bacillati</taxon>
        <taxon>Bacillota</taxon>
        <taxon>Bacilli</taxon>
        <taxon>Bacillales</taxon>
        <taxon>Paenibacillaceae</taxon>
        <taxon>Paenibacillus</taxon>
    </lineage>
</organism>
<dbReference type="PANTHER" id="PTHR46847">
    <property type="entry name" value="D-ALLOSE-BINDING PERIPLASMIC PROTEIN-RELATED"/>
    <property type="match status" value="1"/>
</dbReference>
<protein>
    <submittedName>
        <fullName evidence="6">Substrate-binding domain-containing protein</fullName>
    </submittedName>
</protein>
<keyword evidence="3 4" id="KW-0732">Signal</keyword>
<evidence type="ECO:0000313" key="6">
    <source>
        <dbReference type="EMBL" id="MFD2614137.1"/>
    </source>
</evidence>